<accession>A0A7U2I4S2</accession>
<dbReference type="Pfam" id="PF07958">
    <property type="entry name" value="DUF1688"/>
    <property type="match status" value="1"/>
</dbReference>
<dbReference type="OrthoDB" id="2153176at2759"/>
<sequence length="429" mass="47223">MDSEVKYLLSLGAVRDRAKIVGEAAEAGKLSHFDVHEERLGEVADFVIGVIKRDFGPNKFDTIPPHGRWQHFEVGNVPRIVDLLEQWKKEGCDDVEITRRSIDLFFVSVLLDAGAGDHWRYVEPGTGKEYERSEGIAVASLYMFKSLAFSSKKNGDVPVVDGQGLEQLTTSALAEGFQVSDSNPILGLESRVNLLRGLGKSLLAQSEVFGPEGRPGNVVDYMKNTSKDGSTLEISKFWDTLQTLLIPVWPKDRTVVNGQSIGDAWPLTTLEKQSSTASTSQSSNIQPFHKLTQWLAYSLMVPFQRILGLQWTGTDSLTALPEYRNGGLFVDMGVLTLKPESLNKGLKASGGDLPMYKAGDDVIVEWRAMTLVLVDKLYAIVLDKMDGVKLSMAQLLEAGTWKSGREVAAKKRPETKSSPIIIESDGTVF</sequence>
<dbReference type="InterPro" id="IPR012469">
    <property type="entry name" value="DUF1688"/>
</dbReference>
<evidence type="ECO:0000313" key="1">
    <source>
        <dbReference type="EMBL" id="QRD01669.1"/>
    </source>
</evidence>
<gene>
    <name evidence="1" type="ORF">JI435_145850</name>
</gene>
<dbReference type="PANTHER" id="PTHR31687">
    <property type="match status" value="1"/>
</dbReference>
<evidence type="ECO:0008006" key="3">
    <source>
        <dbReference type="Google" id="ProtNLM"/>
    </source>
</evidence>
<dbReference type="EMBL" id="CP069034">
    <property type="protein sequence ID" value="QRD01669.1"/>
    <property type="molecule type" value="Genomic_DNA"/>
</dbReference>
<organism evidence="1 2">
    <name type="scientific">Phaeosphaeria nodorum (strain SN15 / ATCC MYA-4574 / FGSC 10173)</name>
    <name type="common">Glume blotch fungus</name>
    <name type="synonym">Parastagonospora nodorum</name>
    <dbReference type="NCBI Taxonomy" id="321614"/>
    <lineage>
        <taxon>Eukaryota</taxon>
        <taxon>Fungi</taxon>
        <taxon>Dikarya</taxon>
        <taxon>Ascomycota</taxon>
        <taxon>Pezizomycotina</taxon>
        <taxon>Dothideomycetes</taxon>
        <taxon>Pleosporomycetidae</taxon>
        <taxon>Pleosporales</taxon>
        <taxon>Pleosporineae</taxon>
        <taxon>Phaeosphaeriaceae</taxon>
        <taxon>Parastagonospora</taxon>
    </lineage>
</organism>
<reference evidence="2" key="1">
    <citation type="journal article" date="2021" name="BMC Genomics">
        <title>Chromosome-level genome assembly and manually-curated proteome of model necrotroph Parastagonospora nodorum Sn15 reveals a genome-wide trove of candidate effector homologs, and redundancy of virulence-related functions within an accessory chromosome.</title>
        <authorList>
            <person name="Bertazzoni S."/>
            <person name="Jones D.A.B."/>
            <person name="Phan H.T."/>
            <person name="Tan K.-C."/>
            <person name="Hane J.K."/>
        </authorList>
    </citation>
    <scope>NUCLEOTIDE SEQUENCE [LARGE SCALE GENOMIC DNA]</scope>
    <source>
        <strain evidence="2">SN15 / ATCC MYA-4574 / FGSC 10173)</strain>
    </source>
</reference>
<dbReference type="Proteomes" id="UP000663193">
    <property type="component" value="Chromosome 12"/>
</dbReference>
<proteinExistence type="predicted"/>
<protein>
    <recommendedName>
        <fullName evidence="3">Protein urg3</fullName>
    </recommendedName>
</protein>
<dbReference type="VEuPathDB" id="FungiDB:JI435_145850"/>
<name>A0A7U2I4S2_PHANO</name>
<keyword evidence="2" id="KW-1185">Reference proteome</keyword>
<evidence type="ECO:0000313" key="2">
    <source>
        <dbReference type="Proteomes" id="UP000663193"/>
    </source>
</evidence>
<dbReference type="OMA" id="GPDKYHL"/>
<dbReference type="AlphaFoldDB" id="A0A7U2I4S2"/>
<dbReference type="PANTHER" id="PTHR31687:SF3">
    <property type="entry name" value="PROTEIN URG3"/>
    <property type="match status" value="1"/>
</dbReference>